<dbReference type="Gene3D" id="3.40.50.300">
    <property type="entry name" value="P-loop containing nucleotide triphosphate hydrolases"/>
    <property type="match status" value="1"/>
</dbReference>
<dbReference type="EMBL" id="CP036495">
    <property type="protein sequence ID" value="UZA71506.1"/>
    <property type="molecule type" value="Genomic_DNA"/>
</dbReference>
<dbReference type="SUPFAM" id="SSF52540">
    <property type="entry name" value="P-loop containing nucleoside triphosphate hydrolases"/>
    <property type="match status" value="1"/>
</dbReference>
<dbReference type="InterPro" id="IPR027417">
    <property type="entry name" value="P-loop_NTPase"/>
</dbReference>
<evidence type="ECO:0000313" key="1">
    <source>
        <dbReference type="EMBL" id="UZA71506.1"/>
    </source>
</evidence>
<sequence length="99" mass="11028">MRIEVITGPMASGKTQKLRAMQTRLEQKGYQPVVISGPATTTQGLIKTIAQQLGRCLTVLVDDCTQEQIDAIKHWKMKTDRSGEFADVVIHVAKRADIY</sequence>
<protein>
    <submittedName>
        <fullName evidence="1">Uncharacterized protein</fullName>
    </submittedName>
</protein>
<dbReference type="Proteomes" id="UP001163644">
    <property type="component" value="Chromosome"/>
</dbReference>
<name>A0AA46W0I3_PSEVI</name>
<dbReference type="AlphaFoldDB" id="A0AA46W0I3"/>
<dbReference type="RefSeq" id="WP_029242397.1">
    <property type="nucleotide sequence ID" value="NZ_CP036495.1"/>
</dbReference>
<reference evidence="1" key="1">
    <citation type="submission" date="2019-02" db="EMBL/GenBank/DDBJ databases">
        <authorList>
            <person name="Lutz S."/>
            <person name="Schori C."/>
            <person name="Ahrens C.H."/>
            <person name="Gueguen E."/>
        </authorList>
    </citation>
    <scope>NUCLEOTIDE SEQUENCE</scope>
    <source>
        <strain evidence="1">Psy35</strain>
    </source>
</reference>
<evidence type="ECO:0000313" key="2">
    <source>
        <dbReference type="Proteomes" id="UP001163644"/>
    </source>
</evidence>
<proteinExistence type="predicted"/>
<gene>
    <name evidence="1" type="ORF">EZZ81_26010</name>
</gene>
<accession>A0AA46W0I3</accession>
<organism evidence="1 2">
    <name type="scientific">Pseudomonas viridiflava</name>
    <name type="common">Phytomonas viridiflava</name>
    <dbReference type="NCBI Taxonomy" id="33069"/>
    <lineage>
        <taxon>Bacteria</taxon>
        <taxon>Pseudomonadati</taxon>
        <taxon>Pseudomonadota</taxon>
        <taxon>Gammaproteobacteria</taxon>
        <taxon>Pseudomonadales</taxon>
        <taxon>Pseudomonadaceae</taxon>
        <taxon>Pseudomonas</taxon>
    </lineage>
</organism>